<evidence type="ECO:0000313" key="2">
    <source>
        <dbReference type="EMBL" id="MEQ2173583.1"/>
    </source>
</evidence>
<proteinExistence type="predicted"/>
<keyword evidence="1" id="KW-0732">Signal</keyword>
<gene>
    <name evidence="2" type="ORF">GOODEAATRI_033517</name>
</gene>
<dbReference type="EMBL" id="JAHRIO010047023">
    <property type="protein sequence ID" value="MEQ2173583.1"/>
    <property type="molecule type" value="Genomic_DNA"/>
</dbReference>
<feature type="signal peptide" evidence="1">
    <location>
        <begin position="1"/>
        <end position="28"/>
    </location>
</feature>
<accession>A0ABV0NQE6</accession>
<dbReference type="Proteomes" id="UP001476798">
    <property type="component" value="Unassembled WGS sequence"/>
</dbReference>
<evidence type="ECO:0000256" key="1">
    <source>
        <dbReference type="SAM" id="SignalP"/>
    </source>
</evidence>
<sequence length="108" mass="12801">MNPFQIRHNNHALFPLFVWPFFFLCTVCNQVEMYSLSNINNINANTNKYKDCSELLVKYDHEDPTGHKRPSYSMLPGPELNRAMQHLVSMFWNKLPENLRLLFPLNED</sequence>
<feature type="chain" id="PRO_5045727988" evidence="1">
    <location>
        <begin position="29"/>
        <end position="108"/>
    </location>
</feature>
<comment type="caution">
    <text evidence="2">The sequence shown here is derived from an EMBL/GenBank/DDBJ whole genome shotgun (WGS) entry which is preliminary data.</text>
</comment>
<name>A0ABV0NQE6_9TELE</name>
<reference evidence="2 3" key="1">
    <citation type="submission" date="2021-06" db="EMBL/GenBank/DDBJ databases">
        <authorList>
            <person name="Palmer J.M."/>
        </authorList>
    </citation>
    <scope>NUCLEOTIDE SEQUENCE [LARGE SCALE GENOMIC DNA]</scope>
    <source>
        <strain evidence="2 3">GA_2019</strain>
        <tissue evidence="2">Muscle</tissue>
    </source>
</reference>
<organism evidence="2 3">
    <name type="scientific">Goodea atripinnis</name>
    <dbReference type="NCBI Taxonomy" id="208336"/>
    <lineage>
        <taxon>Eukaryota</taxon>
        <taxon>Metazoa</taxon>
        <taxon>Chordata</taxon>
        <taxon>Craniata</taxon>
        <taxon>Vertebrata</taxon>
        <taxon>Euteleostomi</taxon>
        <taxon>Actinopterygii</taxon>
        <taxon>Neopterygii</taxon>
        <taxon>Teleostei</taxon>
        <taxon>Neoteleostei</taxon>
        <taxon>Acanthomorphata</taxon>
        <taxon>Ovalentaria</taxon>
        <taxon>Atherinomorphae</taxon>
        <taxon>Cyprinodontiformes</taxon>
        <taxon>Goodeidae</taxon>
        <taxon>Goodea</taxon>
    </lineage>
</organism>
<keyword evidence="3" id="KW-1185">Reference proteome</keyword>
<protein>
    <submittedName>
        <fullName evidence="2">Uncharacterized protein</fullName>
    </submittedName>
</protein>
<evidence type="ECO:0000313" key="3">
    <source>
        <dbReference type="Proteomes" id="UP001476798"/>
    </source>
</evidence>